<sequence length="347" mass="37229">MKFGWKIVVGTIIGFLGAACGVGVLEGVGGCGIFVAMLNLIIGFDTKSAAAISKCMITGATAITNFYNIKRSIGVVLNVIFAEWMITVLLITVFRVISIKSFLKGVETWKKETISKMGAATLLESDGIGSQAEEFRYEPVSLINTTPNETKEAEKIKTKEAFTVCNNFCGQKNFQDMLSTSPGLYKGRRRIASKVAVGEYISWFYVVLLASRIHPTGVLRSAGLLGSEDGGDASMSVAETGMEETPLEGNPVERLDGNGKNTNAKILEVIRSQTRIDVETINSEKGGACSGISTGQKWRRKDNHSNSVSEDEDGRDRSSSPMEQSNRATGVVMAKPAVGQEQGGSGD</sequence>
<comment type="caution">
    <text evidence="1">The sequence shown here is derived from an EMBL/GenBank/DDBJ whole genome shotgun (WGS) entry which is preliminary data.</text>
</comment>
<evidence type="ECO:0000313" key="2">
    <source>
        <dbReference type="Proteomes" id="UP001163603"/>
    </source>
</evidence>
<keyword evidence="2" id="KW-1185">Reference proteome</keyword>
<accession>A0ACC0X042</accession>
<gene>
    <name evidence="1" type="ORF">Pint_29785</name>
</gene>
<protein>
    <submittedName>
        <fullName evidence="1">Uncharacterized protein</fullName>
    </submittedName>
</protein>
<reference evidence="2" key="1">
    <citation type="journal article" date="2023" name="G3 (Bethesda)">
        <title>Genome assembly and association tests identify interacting loci associated with vigor, precocity, and sex in interspecific pistachio rootstocks.</title>
        <authorList>
            <person name="Palmer W."/>
            <person name="Jacygrad E."/>
            <person name="Sagayaradj S."/>
            <person name="Cavanaugh K."/>
            <person name="Han R."/>
            <person name="Bertier L."/>
            <person name="Beede B."/>
            <person name="Kafkas S."/>
            <person name="Golino D."/>
            <person name="Preece J."/>
            <person name="Michelmore R."/>
        </authorList>
    </citation>
    <scope>NUCLEOTIDE SEQUENCE [LARGE SCALE GENOMIC DNA]</scope>
</reference>
<dbReference type="Proteomes" id="UP001163603">
    <property type="component" value="Chromosome 15"/>
</dbReference>
<evidence type="ECO:0000313" key="1">
    <source>
        <dbReference type="EMBL" id="KAJ0007876.1"/>
    </source>
</evidence>
<proteinExistence type="predicted"/>
<organism evidence="1 2">
    <name type="scientific">Pistacia integerrima</name>
    <dbReference type="NCBI Taxonomy" id="434235"/>
    <lineage>
        <taxon>Eukaryota</taxon>
        <taxon>Viridiplantae</taxon>
        <taxon>Streptophyta</taxon>
        <taxon>Embryophyta</taxon>
        <taxon>Tracheophyta</taxon>
        <taxon>Spermatophyta</taxon>
        <taxon>Magnoliopsida</taxon>
        <taxon>eudicotyledons</taxon>
        <taxon>Gunneridae</taxon>
        <taxon>Pentapetalae</taxon>
        <taxon>rosids</taxon>
        <taxon>malvids</taxon>
        <taxon>Sapindales</taxon>
        <taxon>Anacardiaceae</taxon>
        <taxon>Pistacia</taxon>
    </lineage>
</organism>
<name>A0ACC0X042_9ROSI</name>
<dbReference type="EMBL" id="CM047750">
    <property type="protein sequence ID" value="KAJ0007876.1"/>
    <property type="molecule type" value="Genomic_DNA"/>
</dbReference>